<feature type="region of interest" description="Disordered" evidence="2">
    <location>
        <begin position="53"/>
        <end position="85"/>
    </location>
</feature>
<evidence type="ECO:0000313" key="4">
    <source>
        <dbReference type="EMBL" id="MFC3632196.1"/>
    </source>
</evidence>
<dbReference type="Pfam" id="PF12728">
    <property type="entry name" value="HTH_17"/>
    <property type="match status" value="1"/>
</dbReference>
<evidence type="ECO:0000256" key="1">
    <source>
        <dbReference type="SAM" id="Coils"/>
    </source>
</evidence>
<gene>
    <name evidence="4" type="ORF">ACFOM8_22615</name>
</gene>
<feature type="region of interest" description="Disordered" evidence="2">
    <location>
        <begin position="124"/>
        <end position="147"/>
    </location>
</feature>
<evidence type="ECO:0000313" key="5">
    <source>
        <dbReference type="Proteomes" id="UP001595539"/>
    </source>
</evidence>
<sequence length="147" mass="15769">MTRLTPNAAAERSGQSRATITRAIVAGELVATKHRNRWAIDLDDLDRWTAQRPVSAGRGADGRFRRGEIPTASQMPLRGSESAVDGQNASSAIHARLDALEALCGALRAEIENLQEQVRELAAGGASMPEAPTPGAKRRLWPFSAKS</sequence>
<protein>
    <submittedName>
        <fullName evidence="4">Helix-turn-helix domain-containing protein</fullName>
    </submittedName>
</protein>
<dbReference type="EMBL" id="JBHRXY010000087">
    <property type="protein sequence ID" value="MFC3632196.1"/>
    <property type="molecule type" value="Genomic_DNA"/>
</dbReference>
<reference evidence="5" key="1">
    <citation type="journal article" date="2019" name="Int. J. Syst. Evol. Microbiol.">
        <title>The Global Catalogue of Microorganisms (GCM) 10K type strain sequencing project: providing services to taxonomists for standard genome sequencing and annotation.</title>
        <authorList>
            <consortium name="The Broad Institute Genomics Platform"/>
            <consortium name="The Broad Institute Genome Sequencing Center for Infectious Disease"/>
            <person name="Wu L."/>
            <person name="Ma J."/>
        </authorList>
    </citation>
    <scope>NUCLEOTIDE SEQUENCE [LARGE SCALE GENOMIC DNA]</scope>
    <source>
        <strain evidence="5">KCTC 42473</strain>
    </source>
</reference>
<feature type="domain" description="Helix-turn-helix" evidence="3">
    <location>
        <begin position="4"/>
        <end position="52"/>
    </location>
</feature>
<dbReference type="RefSeq" id="WP_377764636.1">
    <property type="nucleotide sequence ID" value="NZ_JBHRXY010000087.1"/>
</dbReference>
<keyword evidence="1" id="KW-0175">Coiled coil</keyword>
<keyword evidence="5" id="KW-1185">Reference proteome</keyword>
<name>A0ABV7UBD8_9RHOB</name>
<dbReference type="Proteomes" id="UP001595539">
    <property type="component" value="Unassembled WGS sequence"/>
</dbReference>
<organism evidence="4 5">
    <name type="scientific">Paracoccus angustae</name>
    <dbReference type="NCBI Taxonomy" id="1671480"/>
    <lineage>
        <taxon>Bacteria</taxon>
        <taxon>Pseudomonadati</taxon>
        <taxon>Pseudomonadota</taxon>
        <taxon>Alphaproteobacteria</taxon>
        <taxon>Rhodobacterales</taxon>
        <taxon>Paracoccaceae</taxon>
        <taxon>Paracoccus</taxon>
    </lineage>
</organism>
<proteinExistence type="predicted"/>
<comment type="caution">
    <text evidence="4">The sequence shown here is derived from an EMBL/GenBank/DDBJ whole genome shotgun (WGS) entry which is preliminary data.</text>
</comment>
<feature type="coiled-coil region" evidence="1">
    <location>
        <begin position="97"/>
        <end position="124"/>
    </location>
</feature>
<accession>A0ABV7UBD8</accession>
<evidence type="ECO:0000256" key="2">
    <source>
        <dbReference type="SAM" id="MobiDB-lite"/>
    </source>
</evidence>
<evidence type="ECO:0000259" key="3">
    <source>
        <dbReference type="Pfam" id="PF12728"/>
    </source>
</evidence>
<dbReference type="InterPro" id="IPR041657">
    <property type="entry name" value="HTH_17"/>
</dbReference>